<dbReference type="Proteomes" id="UP000814140">
    <property type="component" value="Unassembled WGS sequence"/>
</dbReference>
<proteinExistence type="predicted"/>
<evidence type="ECO:0000313" key="2">
    <source>
        <dbReference type="Proteomes" id="UP000814140"/>
    </source>
</evidence>
<dbReference type="EMBL" id="MU277276">
    <property type="protein sequence ID" value="KAI0055873.1"/>
    <property type="molecule type" value="Genomic_DNA"/>
</dbReference>
<reference evidence="1" key="2">
    <citation type="journal article" date="2022" name="New Phytol.">
        <title>Evolutionary transition to the ectomycorrhizal habit in the genomes of a hyperdiverse lineage of mushroom-forming fungi.</title>
        <authorList>
            <person name="Looney B."/>
            <person name="Miyauchi S."/>
            <person name="Morin E."/>
            <person name="Drula E."/>
            <person name="Courty P.E."/>
            <person name="Kohler A."/>
            <person name="Kuo A."/>
            <person name="LaButti K."/>
            <person name="Pangilinan J."/>
            <person name="Lipzen A."/>
            <person name="Riley R."/>
            <person name="Andreopoulos W."/>
            <person name="He G."/>
            <person name="Johnson J."/>
            <person name="Nolan M."/>
            <person name="Tritt A."/>
            <person name="Barry K.W."/>
            <person name="Grigoriev I.V."/>
            <person name="Nagy L.G."/>
            <person name="Hibbett D."/>
            <person name="Henrissat B."/>
            <person name="Matheny P.B."/>
            <person name="Labbe J."/>
            <person name="Martin F.M."/>
        </authorList>
    </citation>
    <scope>NUCLEOTIDE SEQUENCE</scope>
    <source>
        <strain evidence="1">HHB10654</strain>
    </source>
</reference>
<accession>A0ACB8SHF2</accession>
<organism evidence="1 2">
    <name type="scientific">Artomyces pyxidatus</name>
    <dbReference type="NCBI Taxonomy" id="48021"/>
    <lineage>
        <taxon>Eukaryota</taxon>
        <taxon>Fungi</taxon>
        <taxon>Dikarya</taxon>
        <taxon>Basidiomycota</taxon>
        <taxon>Agaricomycotina</taxon>
        <taxon>Agaricomycetes</taxon>
        <taxon>Russulales</taxon>
        <taxon>Auriscalpiaceae</taxon>
        <taxon>Artomyces</taxon>
    </lineage>
</organism>
<keyword evidence="2" id="KW-1185">Reference proteome</keyword>
<evidence type="ECO:0000313" key="1">
    <source>
        <dbReference type="EMBL" id="KAI0055873.1"/>
    </source>
</evidence>
<comment type="caution">
    <text evidence="1">The sequence shown here is derived from an EMBL/GenBank/DDBJ whole genome shotgun (WGS) entry which is preliminary data.</text>
</comment>
<gene>
    <name evidence="1" type="ORF">BV25DRAFT_1718052</name>
</gene>
<protein>
    <submittedName>
        <fullName evidence="1">Uncharacterized protein</fullName>
    </submittedName>
</protein>
<reference evidence="1" key="1">
    <citation type="submission" date="2021-03" db="EMBL/GenBank/DDBJ databases">
        <authorList>
            <consortium name="DOE Joint Genome Institute"/>
            <person name="Ahrendt S."/>
            <person name="Looney B.P."/>
            <person name="Miyauchi S."/>
            <person name="Morin E."/>
            <person name="Drula E."/>
            <person name="Courty P.E."/>
            <person name="Chicoki N."/>
            <person name="Fauchery L."/>
            <person name="Kohler A."/>
            <person name="Kuo A."/>
            <person name="Labutti K."/>
            <person name="Pangilinan J."/>
            <person name="Lipzen A."/>
            <person name="Riley R."/>
            <person name="Andreopoulos W."/>
            <person name="He G."/>
            <person name="Johnson J."/>
            <person name="Barry K.W."/>
            <person name="Grigoriev I.V."/>
            <person name="Nagy L."/>
            <person name="Hibbett D."/>
            <person name="Henrissat B."/>
            <person name="Matheny P.B."/>
            <person name="Labbe J."/>
            <person name="Martin F."/>
        </authorList>
    </citation>
    <scope>NUCLEOTIDE SEQUENCE</scope>
    <source>
        <strain evidence="1">HHB10654</strain>
    </source>
</reference>
<sequence>MEGNGGAEVAVTVVKSEELWLQDGNIIVRTTSSSTAPPTQTLYKVHKHVLALHCSVFSSLFDGPQGAFDAGSEHEGDLPIMDLPDSADDVRDFLKALYFPGETNRHQTLQSPFRESDGHWALFPESYGGILRLATKYDASVIRKLIVEALEREWPTNIDDWKRLQERMDEKMLLFDWTLLPNLDSTPFWPDPVRAIRLASDYDVPNVLPIAYYDLMRVLNADYDSHSHEPTRDRAAAALTADELRRVIHGRTMLQTEFRSKLSVTPGRSEHCESGDACAIGVRSWMAARVMEMRDLEYDPLRWLEAVLAKWRDAGVSTPEIDACRSCRAVMQNYWGRAPYDLWGALPEYFGVDGIVRSDWGE</sequence>
<name>A0ACB8SHF2_9AGAM</name>